<dbReference type="Gene3D" id="1.10.10.10">
    <property type="entry name" value="Winged helix-like DNA-binding domain superfamily/Winged helix DNA-binding domain"/>
    <property type="match status" value="1"/>
</dbReference>
<evidence type="ECO:0000256" key="3">
    <source>
        <dbReference type="ARBA" id="ARBA00023163"/>
    </source>
</evidence>
<dbReference type="OrthoDB" id="9784545at2"/>
<dbReference type="EMBL" id="CP014782">
    <property type="protein sequence ID" value="AQS39236.1"/>
    <property type="molecule type" value="Genomic_DNA"/>
</dbReference>
<keyword evidence="1" id="KW-0805">Transcription regulation</keyword>
<keyword evidence="2" id="KW-0238">DNA-binding</keyword>
<dbReference type="RefSeq" id="WP_077754179.1">
    <property type="nucleotide sequence ID" value="NZ_CP014782.1"/>
</dbReference>
<dbReference type="InterPro" id="IPR000524">
    <property type="entry name" value="Tscrpt_reg_HTH_GntR"/>
</dbReference>
<keyword evidence="6" id="KW-1185">Reference proteome</keyword>
<dbReference type="STRING" id="225848.Sps_04130"/>
<dbReference type="SMART" id="SM00345">
    <property type="entry name" value="HTH_GNTR"/>
    <property type="match status" value="1"/>
</dbReference>
<dbReference type="KEGG" id="spsw:Sps_04130"/>
<dbReference type="CDD" id="cd07377">
    <property type="entry name" value="WHTH_GntR"/>
    <property type="match status" value="1"/>
</dbReference>
<keyword evidence="3" id="KW-0804">Transcription</keyword>
<dbReference type="PANTHER" id="PTHR44846">
    <property type="entry name" value="MANNOSYL-D-GLYCERATE TRANSPORT/METABOLISM SYSTEM REPRESSOR MNGR-RELATED"/>
    <property type="match status" value="1"/>
</dbReference>
<gene>
    <name evidence="5" type="ORF">Sps_04130</name>
</gene>
<dbReference type="InterPro" id="IPR036390">
    <property type="entry name" value="WH_DNA-bd_sf"/>
</dbReference>
<dbReference type="InterPro" id="IPR011663">
    <property type="entry name" value="UTRA"/>
</dbReference>
<evidence type="ECO:0000259" key="4">
    <source>
        <dbReference type="PROSITE" id="PS50949"/>
    </source>
</evidence>
<dbReference type="InterPro" id="IPR050679">
    <property type="entry name" value="Bact_HTH_transcr_reg"/>
</dbReference>
<reference evidence="5 6" key="1">
    <citation type="submission" date="2016-03" db="EMBL/GenBank/DDBJ databases">
        <title>Complete genome sequence of Shewanella psychrophila WP2, a deep sea bacterium isolated from west Pacific sediment.</title>
        <authorList>
            <person name="Xu G."/>
            <person name="Jian H."/>
        </authorList>
    </citation>
    <scope>NUCLEOTIDE SEQUENCE [LARGE SCALE GENOMIC DNA]</scope>
    <source>
        <strain evidence="5 6">WP2</strain>
    </source>
</reference>
<dbReference type="SUPFAM" id="SSF46785">
    <property type="entry name" value="Winged helix' DNA-binding domain"/>
    <property type="match status" value="1"/>
</dbReference>
<dbReference type="SMART" id="SM00866">
    <property type="entry name" value="UTRA"/>
    <property type="match status" value="1"/>
</dbReference>
<dbReference type="SUPFAM" id="SSF64288">
    <property type="entry name" value="Chorismate lyase-like"/>
    <property type="match status" value="1"/>
</dbReference>
<dbReference type="PRINTS" id="PR00035">
    <property type="entry name" value="HTHGNTR"/>
</dbReference>
<name>A0A1S6HUJ7_9GAMM</name>
<dbReference type="GO" id="GO:0045892">
    <property type="term" value="P:negative regulation of DNA-templated transcription"/>
    <property type="evidence" value="ECO:0007669"/>
    <property type="project" value="TreeGrafter"/>
</dbReference>
<evidence type="ECO:0000256" key="2">
    <source>
        <dbReference type="ARBA" id="ARBA00023125"/>
    </source>
</evidence>
<proteinExistence type="predicted"/>
<evidence type="ECO:0000313" key="6">
    <source>
        <dbReference type="Proteomes" id="UP000189545"/>
    </source>
</evidence>
<dbReference type="PROSITE" id="PS50949">
    <property type="entry name" value="HTH_GNTR"/>
    <property type="match status" value="1"/>
</dbReference>
<dbReference type="Pfam" id="PF00392">
    <property type="entry name" value="GntR"/>
    <property type="match status" value="1"/>
</dbReference>
<evidence type="ECO:0000256" key="1">
    <source>
        <dbReference type="ARBA" id="ARBA00023015"/>
    </source>
</evidence>
<organism evidence="5 6">
    <name type="scientific">Shewanella psychrophila</name>
    <dbReference type="NCBI Taxonomy" id="225848"/>
    <lineage>
        <taxon>Bacteria</taxon>
        <taxon>Pseudomonadati</taxon>
        <taxon>Pseudomonadota</taxon>
        <taxon>Gammaproteobacteria</taxon>
        <taxon>Alteromonadales</taxon>
        <taxon>Shewanellaceae</taxon>
        <taxon>Shewanella</taxon>
    </lineage>
</organism>
<dbReference type="InterPro" id="IPR036388">
    <property type="entry name" value="WH-like_DNA-bd_sf"/>
</dbReference>
<dbReference type="PANTHER" id="PTHR44846:SF7">
    <property type="entry name" value="TRANSCRIPTIONAL REGULATOR OF 2-AMINOETHYLPHOSPHONATE DEGRADATION OPERONS-RELATED"/>
    <property type="match status" value="1"/>
</dbReference>
<feature type="domain" description="HTH gntR-type" evidence="4">
    <location>
        <begin position="1"/>
        <end position="69"/>
    </location>
</feature>
<dbReference type="GO" id="GO:0003677">
    <property type="term" value="F:DNA binding"/>
    <property type="evidence" value="ECO:0007669"/>
    <property type="project" value="UniProtKB-KW"/>
</dbReference>
<dbReference type="Gene3D" id="3.40.1410.10">
    <property type="entry name" value="Chorismate lyase-like"/>
    <property type="match status" value="1"/>
</dbReference>
<dbReference type="Pfam" id="PF07702">
    <property type="entry name" value="UTRA"/>
    <property type="match status" value="1"/>
</dbReference>
<dbReference type="AlphaFoldDB" id="A0A1S6HUJ7"/>
<dbReference type="InterPro" id="IPR028978">
    <property type="entry name" value="Chorismate_lyase_/UTRA_dom_sf"/>
</dbReference>
<sequence length="232" mass="26301">MLLYQKIAKYIQDLIQAGSFGDGGKLPSERELVEVFSSSRITVRDALLRLESEGLIYRRQRKGWFVSPKRLKWNPVTKVNFYGLAREQGFEPKTQVLFIGPFTDDADSSIDRQEFGEQSLTKLVRSRFLDGRPVMLEEIHFATEMFPAIEKKALDASITEIMASDYHIHVRSETSLVSVTALPDAFADSLETGNGAACLKIIRRRYDAQGVLIDLNVEYWLHGAIEMVVTSH</sequence>
<dbReference type="GO" id="GO:0003700">
    <property type="term" value="F:DNA-binding transcription factor activity"/>
    <property type="evidence" value="ECO:0007669"/>
    <property type="project" value="InterPro"/>
</dbReference>
<evidence type="ECO:0000313" key="5">
    <source>
        <dbReference type="EMBL" id="AQS39236.1"/>
    </source>
</evidence>
<dbReference type="Proteomes" id="UP000189545">
    <property type="component" value="Chromosome"/>
</dbReference>
<protein>
    <submittedName>
        <fullName evidence="5">Transcriptional regulator</fullName>
    </submittedName>
</protein>
<accession>A0A1S6HUJ7</accession>